<reference evidence="3 4" key="1">
    <citation type="journal article" date="1998" name="Science">
        <title>Genome sequence of the nematode C. elegans: a platform for investigating biology.</title>
        <authorList>
            <consortium name="The C. elegans sequencing consortium"/>
            <person name="Sulson J.E."/>
            <person name="Waterston R."/>
        </authorList>
    </citation>
    <scope>NUCLEOTIDE SEQUENCE [LARGE SCALE GENOMIC DNA]</scope>
    <source>
        <strain evidence="3 4">Bristol N2</strain>
    </source>
</reference>
<dbReference type="SMR" id="C1P644"/>
<accession>C1P644</accession>
<protein>
    <submittedName>
        <fullName evidence="3">Protein kinase domain-containing protein</fullName>
    </submittedName>
</protein>
<keyword evidence="3" id="KW-0808">Transferase</keyword>
<dbReference type="OrthoDB" id="6437742at2759"/>
<dbReference type="GO" id="GO:0004672">
    <property type="term" value="F:protein kinase activity"/>
    <property type="evidence" value="ECO:0007669"/>
    <property type="project" value="InterPro"/>
</dbReference>
<keyword evidence="3" id="KW-0418">Kinase</keyword>
<dbReference type="PANTHER" id="PTHR24419">
    <property type="entry name" value="INTERLEUKIN-1 RECEPTOR-ASSOCIATED KINASE"/>
    <property type="match status" value="1"/>
</dbReference>
<gene>
    <name evidence="3 5" type="ORF">C04G2.10</name>
    <name evidence="3" type="ORF">CELE_C04G2.10</name>
</gene>
<dbReference type="AlphaFoldDB" id="C1P644"/>
<evidence type="ECO:0000313" key="5">
    <source>
        <dbReference type="WormBase" id="C04G2.10b"/>
    </source>
</evidence>
<dbReference type="PANTHER" id="PTHR24419:SF18">
    <property type="entry name" value="SERINE_THREONINE-PROTEIN KINASE HASPIN"/>
    <property type="match status" value="1"/>
</dbReference>
<dbReference type="InterPro" id="IPR011009">
    <property type="entry name" value="Kinase-like_dom_sf"/>
</dbReference>
<keyword evidence="4" id="KW-1185">Reference proteome</keyword>
<evidence type="ECO:0000259" key="2">
    <source>
        <dbReference type="PROSITE" id="PS50011"/>
    </source>
</evidence>
<dbReference type="ExpressionAtlas" id="C1P644">
    <property type="expression patterns" value="baseline and differential"/>
</dbReference>
<dbReference type="Proteomes" id="UP000001940">
    <property type="component" value="Chromosome IV"/>
</dbReference>
<name>C1P644_CAEEL</name>
<dbReference type="EMBL" id="BX284604">
    <property type="protein sequence ID" value="CAX65047.1"/>
    <property type="molecule type" value="Genomic_DNA"/>
</dbReference>
<dbReference type="WormBase" id="C04G2.10b">
    <property type="protein sequence ID" value="CE43577"/>
    <property type="gene ID" value="WBGene00007309"/>
</dbReference>
<dbReference type="Gene3D" id="1.10.510.10">
    <property type="entry name" value="Transferase(Phosphotransferase) domain 1"/>
    <property type="match status" value="1"/>
</dbReference>
<dbReference type="SUPFAM" id="SSF56112">
    <property type="entry name" value="Protein kinase-like (PK-like)"/>
    <property type="match status" value="1"/>
</dbReference>
<dbReference type="Pfam" id="PF12330">
    <property type="entry name" value="Haspin_kinase"/>
    <property type="match status" value="1"/>
</dbReference>
<dbReference type="InterPro" id="IPR000719">
    <property type="entry name" value="Prot_kinase_dom"/>
</dbReference>
<dbReference type="RefSeq" id="NP_001255463.1">
    <property type="nucleotide sequence ID" value="NM_001268534.4"/>
</dbReference>
<dbReference type="GeneID" id="182234"/>
<sequence>MTAPMNAVAEVKGRRGVQQKKNEKQNEYKRIGREKKLADDSRCYGNILDLVKRKKVTNWTQTRLVVEGKLGEGLRGIAYKVKHRNTMKCLKLLPLSWTSRNKEALEDLVALRSLKTIKKETPNYLTFFDSFVLTNLPASTQDKLNQLDPQCPATHYLGLLVELGSNSLDNTMLTTAVEGLSIVKQLVLSLVIAKRRLDTNHNDVHPGNVLVKRSASPKTLKYTLDGKVIRIPSHGLVVGIIDFSEASFGRANGNSDVGFLSFITEEISKTLSKAENRTFQTAIDGLTDARSITAIYPNASIFKKH</sequence>
<evidence type="ECO:0000313" key="3">
    <source>
        <dbReference type="EMBL" id="CAX65047.1"/>
    </source>
</evidence>
<dbReference type="CTD" id="182234"/>
<dbReference type="Bgee" id="WBGene00007309">
    <property type="expression patterns" value="Expressed in adult organism and 3 other cell types or tissues"/>
</dbReference>
<dbReference type="GO" id="GO:0005524">
    <property type="term" value="F:ATP binding"/>
    <property type="evidence" value="ECO:0007669"/>
    <property type="project" value="InterPro"/>
</dbReference>
<proteinExistence type="predicted"/>
<feature type="domain" description="Protein kinase" evidence="2">
    <location>
        <begin position="64"/>
        <end position="305"/>
    </location>
</feature>
<organism evidence="3 4">
    <name type="scientific">Caenorhabditis elegans</name>
    <dbReference type="NCBI Taxonomy" id="6239"/>
    <lineage>
        <taxon>Eukaryota</taxon>
        <taxon>Metazoa</taxon>
        <taxon>Ecdysozoa</taxon>
        <taxon>Nematoda</taxon>
        <taxon>Chromadorea</taxon>
        <taxon>Rhabditida</taxon>
        <taxon>Rhabditina</taxon>
        <taxon>Rhabditomorpha</taxon>
        <taxon>Rhabditoidea</taxon>
        <taxon>Rhabditidae</taxon>
        <taxon>Peloderinae</taxon>
        <taxon>Caenorhabditis</taxon>
    </lineage>
</organism>
<feature type="region of interest" description="Disordered" evidence="1">
    <location>
        <begin position="1"/>
        <end position="28"/>
    </location>
</feature>
<evidence type="ECO:0000313" key="4">
    <source>
        <dbReference type="Proteomes" id="UP000001940"/>
    </source>
</evidence>
<evidence type="ECO:0000256" key="1">
    <source>
        <dbReference type="SAM" id="MobiDB-lite"/>
    </source>
</evidence>
<dbReference type="AGR" id="WB:WBGene00007309"/>
<dbReference type="PROSITE" id="PS50011">
    <property type="entry name" value="PROTEIN_KINASE_DOM"/>
    <property type="match status" value="1"/>
</dbReference>